<dbReference type="Proteomes" id="UP000192578">
    <property type="component" value="Unassembled WGS sequence"/>
</dbReference>
<dbReference type="EMBL" id="MTYJ01000085">
    <property type="protein sequence ID" value="OQV15693.1"/>
    <property type="molecule type" value="Genomic_DNA"/>
</dbReference>
<dbReference type="OrthoDB" id="273092at2759"/>
<feature type="domain" description="Chromo" evidence="4">
    <location>
        <begin position="259"/>
        <end position="313"/>
    </location>
</feature>
<feature type="region of interest" description="Disordered" evidence="3">
    <location>
        <begin position="1"/>
        <end position="30"/>
    </location>
</feature>
<sequence>MSLQSSNKVSNDSANDVATTDKVSNDELSSDDDCLAPDAQCLVFDPNTEQLFRQINSSAEGACLEELANFGKCRIANDGLVWDDQFTVAFLRHFDDSLTVEGVESTFASQSEPENPVHYGRSDDDAASDNGRQILEDQEDECCESTSDTDGRDLDWKPPIWTSRRNAGHRNFDCPIERHVVSRKHYVYLVKQSAGNLEWKEASTLKPDVIASYWSKFGHFSQPPPSNTVKMLPKVHAKKKSNEKREILPVCIKNGEAFYLVEKLLDRRVEVDGQVYYHVKWVGCDDPEEQTWEPECNLDCESLIHAFNAQRESQLLLRA</sequence>
<keyword evidence="2" id="KW-0539">Nucleus</keyword>
<dbReference type="PANTHER" id="PTHR22812">
    <property type="entry name" value="CHROMOBOX PROTEIN"/>
    <property type="match status" value="1"/>
</dbReference>
<evidence type="ECO:0000313" key="5">
    <source>
        <dbReference type="EMBL" id="OQV15693.1"/>
    </source>
</evidence>
<dbReference type="InterPro" id="IPR051219">
    <property type="entry name" value="Heterochromatin_chromo-domain"/>
</dbReference>
<proteinExistence type="predicted"/>
<evidence type="ECO:0000256" key="3">
    <source>
        <dbReference type="SAM" id="MobiDB-lite"/>
    </source>
</evidence>
<dbReference type="AlphaFoldDB" id="A0A1W0WKN1"/>
<dbReference type="InterPro" id="IPR016197">
    <property type="entry name" value="Chromo-like_dom_sf"/>
</dbReference>
<protein>
    <recommendedName>
        <fullName evidence="4">Chromo domain-containing protein</fullName>
    </recommendedName>
</protein>
<reference evidence="6" key="1">
    <citation type="submission" date="2017-01" db="EMBL/GenBank/DDBJ databases">
        <title>Comparative genomics of anhydrobiosis in the tardigrade Hypsibius dujardini.</title>
        <authorList>
            <person name="Yoshida Y."/>
            <person name="Koutsovoulos G."/>
            <person name="Laetsch D."/>
            <person name="Stevens L."/>
            <person name="Kumar S."/>
            <person name="Horikawa D."/>
            <person name="Ishino K."/>
            <person name="Komine S."/>
            <person name="Tomita M."/>
            <person name="Blaxter M."/>
            <person name="Arakawa K."/>
        </authorList>
    </citation>
    <scope>NUCLEOTIDE SEQUENCE [LARGE SCALE GENOMIC DNA]</scope>
    <source>
        <strain evidence="6">Z151</strain>
    </source>
</reference>
<dbReference type="PROSITE" id="PS50013">
    <property type="entry name" value="CHROMO_2"/>
    <property type="match status" value="1"/>
</dbReference>
<comment type="caution">
    <text evidence="5">The sequence shown here is derived from an EMBL/GenBank/DDBJ whole genome shotgun (WGS) entry which is preliminary data.</text>
</comment>
<dbReference type="SMART" id="SM00298">
    <property type="entry name" value="CHROMO"/>
    <property type="match status" value="1"/>
</dbReference>
<evidence type="ECO:0000259" key="4">
    <source>
        <dbReference type="PROSITE" id="PS50013"/>
    </source>
</evidence>
<dbReference type="SUPFAM" id="SSF54160">
    <property type="entry name" value="Chromo domain-like"/>
    <property type="match status" value="1"/>
</dbReference>
<gene>
    <name evidence="5" type="ORF">BV898_10168</name>
</gene>
<organism evidence="5 6">
    <name type="scientific">Hypsibius exemplaris</name>
    <name type="common">Freshwater tardigrade</name>
    <dbReference type="NCBI Taxonomy" id="2072580"/>
    <lineage>
        <taxon>Eukaryota</taxon>
        <taxon>Metazoa</taxon>
        <taxon>Ecdysozoa</taxon>
        <taxon>Tardigrada</taxon>
        <taxon>Eutardigrada</taxon>
        <taxon>Parachela</taxon>
        <taxon>Hypsibioidea</taxon>
        <taxon>Hypsibiidae</taxon>
        <taxon>Hypsibius</taxon>
    </lineage>
</organism>
<dbReference type="Gene3D" id="2.40.50.40">
    <property type="match status" value="1"/>
</dbReference>
<comment type="subcellular location">
    <subcellularLocation>
        <location evidence="1">Nucleus</location>
    </subcellularLocation>
</comment>
<dbReference type="Pfam" id="PF00385">
    <property type="entry name" value="Chromo"/>
    <property type="match status" value="1"/>
</dbReference>
<evidence type="ECO:0000313" key="6">
    <source>
        <dbReference type="Proteomes" id="UP000192578"/>
    </source>
</evidence>
<dbReference type="GO" id="GO:0005634">
    <property type="term" value="C:nucleus"/>
    <property type="evidence" value="ECO:0007669"/>
    <property type="project" value="UniProtKB-SubCell"/>
</dbReference>
<feature type="region of interest" description="Disordered" evidence="3">
    <location>
        <begin position="106"/>
        <end position="129"/>
    </location>
</feature>
<evidence type="ECO:0000256" key="2">
    <source>
        <dbReference type="ARBA" id="ARBA00023242"/>
    </source>
</evidence>
<feature type="compositionally biased region" description="Polar residues" evidence="3">
    <location>
        <begin position="1"/>
        <end position="22"/>
    </location>
</feature>
<dbReference type="InterPro" id="IPR000953">
    <property type="entry name" value="Chromo/chromo_shadow_dom"/>
</dbReference>
<keyword evidence="6" id="KW-1185">Reference proteome</keyword>
<evidence type="ECO:0000256" key="1">
    <source>
        <dbReference type="ARBA" id="ARBA00004123"/>
    </source>
</evidence>
<name>A0A1W0WKN1_HYPEX</name>
<dbReference type="InterPro" id="IPR023780">
    <property type="entry name" value="Chromo_domain"/>
</dbReference>
<accession>A0A1W0WKN1</accession>